<feature type="domain" description="DUF6695" evidence="1">
    <location>
        <begin position="20"/>
        <end position="97"/>
    </location>
</feature>
<proteinExistence type="predicted"/>
<gene>
    <name evidence="2" type="ORF">FRY74_10370</name>
</gene>
<reference evidence="2 3" key="1">
    <citation type="submission" date="2019-08" db="EMBL/GenBank/DDBJ databases">
        <title>Genome of Vicingus serpentipes NCIMB 15042.</title>
        <authorList>
            <person name="Bowman J.P."/>
        </authorList>
    </citation>
    <scope>NUCLEOTIDE SEQUENCE [LARGE SCALE GENOMIC DNA]</scope>
    <source>
        <strain evidence="2 3">NCIMB 15042</strain>
    </source>
</reference>
<dbReference type="RefSeq" id="WP_147101191.1">
    <property type="nucleotide sequence ID" value="NZ_VOOS01000004.1"/>
</dbReference>
<comment type="caution">
    <text evidence="2">The sequence shown here is derived from an EMBL/GenBank/DDBJ whole genome shotgun (WGS) entry which is preliminary data.</text>
</comment>
<dbReference type="EMBL" id="VOOS01000004">
    <property type="protein sequence ID" value="TXB64846.1"/>
    <property type="molecule type" value="Genomic_DNA"/>
</dbReference>
<evidence type="ECO:0000313" key="3">
    <source>
        <dbReference type="Proteomes" id="UP000321721"/>
    </source>
</evidence>
<keyword evidence="3" id="KW-1185">Reference proteome</keyword>
<protein>
    <recommendedName>
        <fullName evidence="1">DUF6695 domain-containing protein</fullName>
    </recommendedName>
</protein>
<dbReference type="InterPro" id="IPR046517">
    <property type="entry name" value="DUF6695"/>
</dbReference>
<dbReference type="Proteomes" id="UP000321721">
    <property type="component" value="Unassembled WGS sequence"/>
</dbReference>
<dbReference type="AlphaFoldDB" id="A0A5C6RR12"/>
<dbReference type="Pfam" id="PF20405">
    <property type="entry name" value="DUF6695"/>
    <property type="match status" value="1"/>
</dbReference>
<name>A0A5C6RR12_9FLAO</name>
<sequence length="97" mass="11143">MSLKTTLLPPKLPSNLPQTAQWLAGEGAGSWFVIEPKAIDFEIKRYSPEGNLECEGLFKIFNQTAFNIETDYHFTHLSHCKTVRIIQQNITFVFERV</sequence>
<evidence type="ECO:0000259" key="1">
    <source>
        <dbReference type="Pfam" id="PF20405"/>
    </source>
</evidence>
<accession>A0A5C6RR12</accession>
<evidence type="ECO:0000313" key="2">
    <source>
        <dbReference type="EMBL" id="TXB64846.1"/>
    </source>
</evidence>
<organism evidence="2 3">
    <name type="scientific">Vicingus serpentipes</name>
    <dbReference type="NCBI Taxonomy" id="1926625"/>
    <lineage>
        <taxon>Bacteria</taxon>
        <taxon>Pseudomonadati</taxon>
        <taxon>Bacteroidota</taxon>
        <taxon>Flavobacteriia</taxon>
        <taxon>Flavobacteriales</taxon>
        <taxon>Vicingaceae</taxon>
        <taxon>Vicingus</taxon>
    </lineage>
</organism>
<dbReference type="OrthoDB" id="695573at2"/>